<comment type="caution">
    <text evidence="4">The sequence shown here is derived from an EMBL/GenBank/DDBJ whole genome shotgun (WGS) entry which is preliminary data.</text>
</comment>
<dbReference type="Gene3D" id="1.25.40.20">
    <property type="entry name" value="Ankyrin repeat-containing domain"/>
    <property type="match status" value="2"/>
</dbReference>
<name>A0A3D8SCL5_9EURO</name>
<dbReference type="Pfam" id="PF12796">
    <property type="entry name" value="Ank_2"/>
    <property type="match status" value="2"/>
</dbReference>
<dbReference type="OrthoDB" id="1577640at2759"/>
<protein>
    <recommendedName>
        <fullName evidence="6">Ankyrin repeat protein</fullName>
    </recommendedName>
</protein>
<evidence type="ECO:0000256" key="3">
    <source>
        <dbReference type="PROSITE-ProRule" id="PRU00023"/>
    </source>
</evidence>
<evidence type="ECO:0000313" key="4">
    <source>
        <dbReference type="EMBL" id="RDW84092.1"/>
    </source>
</evidence>
<dbReference type="InterPro" id="IPR002110">
    <property type="entry name" value="Ankyrin_rpt"/>
</dbReference>
<evidence type="ECO:0000313" key="5">
    <source>
        <dbReference type="Proteomes" id="UP000256690"/>
    </source>
</evidence>
<evidence type="ECO:0000256" key="2">
    <source>
        <dbReference type="ARBA" id="ARBA00023043"/>
    </source>
</evidence>
<dbReference type="GeneID" id="38114788"/>
<keyword evidence="5" id="KW-1185">Reference proteome</keyword>
<dbReference type="RefSeq" id="XP_026605430.1">
    <property type="nucleotide sequence ID" value="XM_026746434.1"/>
</dbReference>
<dbReference type="PANTHER" id="PTHR24198:SF165">
    <property type="entry name" value="ANKYRIN REPEAT-CONTAINING PROTEIN-RELATED"/>
    <property type="match status" value="1"/>
</dbReference>
<organism evidence="4 5">
    <name type="scientific">Aspergillus mulundensis</name>
    <dbReference type="NCBI Taxonomy" id="1810919"/>
    <lineage>
        <taxon>Eukaryota</taxon>
        <taxon>Fungi</taxon>
        <taxon>Dikarya</taxon>
        <taxon>Ascomycota</taxon>
        <taxon>Pezizomycotina</taxon>
        <taxon>Eurotiomycetes</taxon>
        <taxon>Eurotiomycetidae</taxon>
        <taxon>Eurotiales</taxon>
        <taxon>Aspergillaceae</taxon>
        <taxon>Aspergillus</taxon>
        <taxon>Aspergillus subgen. Nidulantes</taxon>
    </lineage>
</organism>
<dbReference type="PROSITE" id="PS50088">
    <property type="entry name" value="ANK_REPEAT"/>
    <property type="match status" value="1"/>
</dbReference>
<evidence type="ECO:0008006" key="6">
    <source>
        <dbReference type="Google" id="ProtNLM"/>
    </source>
</evidence>
<dbReference type="PANTHER" id="PTHR24198">
    <property type="entry name" value="ANKYRIN REPEAT AND PROTEIN KINASE DOMAIN-CONTAINING PROTEIN"/>
    <property type="match status" value="1"/>
</dbReference>
<dbReference type="GO" id="GO:0005737">
    <property type="term" value="C:cytoplasm"/>
    <property type="evidence" value="ECO:0007669"/>
    <property type="project" value="TreeGrafter"/>
</dbReference>
<proteinExistence type="predicted"/>
<dbReference type="PROSITE" id="PS50297">
    <property type="entry name" value="ANK_REP_REGION"/>
    <property type="match status" value="1"/>
</dbReference>
<dbReference type="SMART" id="SM00248">
    <property type="entry name" value="ANK"/>
    <property type="match status" value="8"/>
</dbReference>
<feature type="repeat" description="ANK" evidence="3">
    <location>
        <begin position="292"/>
        <end position="324"/>
    </location>
</feature>
<keyword evidence="2 3" id="KW-0040">ANK repeat</keyword>
<sequence length="716" mass="79908">MAEHSTRLEISESAGSLRLSRELIDMIISQCAPNLDPSIFTVAKGNYYIEELLPFHPQKGWKRAGADLRWFLSLRLVNRKFDTSVLRRLTHLLRTHLEAAATYAAAPEFTDDTGLPQTLFEWFPPSPSTLALAVRLLDVSLKPSKAAVSASAYVTKVVETPVRLFSRSAEEAVDGKNIGIDRGDFRAPYREGLLAILAAILPTEQIFQLITGKGDEKKGDDDFGLPDSLNGALMTAAYLGRLDHIKLLLDLGLAVHLSWGPSLLAAALGGHLDVLEFLKDKDVDLNARHGPLQYSALHFAAIGGHVNAIEFLINHGVNPDVANSTKQKAPDFAAAGGHLNAVKCLLHNKRAGQATRYWYSENRLSIDWAIRRGHDKVVEKIIQHTRMGTNLLYLWEYFGGRRQYSPFAATALYGQGRIFHLLKNAYRMFERLEDTNELFKLALEGGNASIWRGWGYDLPFILATAHGHESLTRYLLGHRDETAGNRDETTVNYFWEGNDTPLLLAIRSGDLGTVKALLEYPAIDVNYPSGDHDYGAHPLHFAVSEHCRNPEIVRALLGHRNINPNPTNEEGRTPLGELLAAMRNGDFKPNYATLIELVKIFTADERVEKDVVDREGSSPLLDAAASSIHAFKELLPFYRKSHVWWQNSAGWSTLELAVVFGELDIVAILLEPKLGVPEELLQYVIERAQYYHDQEENMIKAVKMVSARLQAMKDSL</sequence>
<dbReference type="SUPFAM" id="SSF48403">
    <property type="entry name" value="Ankyrin repeat"/>
    <property type="match status" value="1"/>
</dbReference>
<dbReference type="EMBL" id="PVWQ01000004">
    <property type="protein sequence ID" value="RDW84092.1"/>
    <property type="molecule type" value="Genomic_DNA"/>
</dbReference>
<reference evidence="4 5" key="1">
    <citation type="journal article" date="2018" name="IMA Fungus">
        <title>IMA Genome-F 9: Draft genome sequence of Annulohypoxylon stygium, Aspergillus mulundensis, Berkeleyomyces basicola (syn. Thielaviopsis basicola), Ceratocystis smalleyi, two Cercospora beticola strains, Coleophoma cylindrospora, Fusarium fracticaudum, Phialophora cf. hyalina, and Morchella septimelata.</title>
        <authorList>
            <person name="Wingfield B.D."/>
            <person name="Bills G.F."/>
            <person name="Dong Y."/>
            <person name="Huang W."/>
            <person name="Nel W.J."/>
            <person name="Swalarsk-Parry B.S."/>
            <person name="Vaghefi N."/>
            <person name="Wilken P.M."/>
            <person name="An Z."/>
            <person name="de Beer Z.W."/>
            <person name="De Vos L."/>
            <person name="Chen L."/>
            <person name="Duong T.A."/>
            <person name="Gao Y."/>
            <person name="Hammerbacher A."/>
            <person name="Kikkert J.R."/>
            <person name="Li Y."/>
            <person name="Li H."/>
            <person name="Li K."/>
            <person name="Li Q."/>
            <person name="Liu X."/>
            <person name="Ma X."/>
            <person name="Naidoo K."/>
            <person name="Pethybridge S.J."/>
            <person name="Sun J."/>
            <person name="Steenkamp E.T."/>
            <person name="van der Nest M.A."/>
            <person name="van Wyk S."/>
            <person name="Wingfield M.J."/>
            <person name="Xiong C."/>
            <person name="Yue Q."/>
            <person name="Zhang X."/>
        </authorList>
    </citation>
    <scope>NUCLEOTIDE SEQUENCE [LARGE SCALE GENOMIC DNA]</scope>
    <source>
        <strain evidence="4 5">DSM 5745</strain>
    </source>
</reference>
<dbReference type="Proteomes" id="UP000256690">
    <property type="component" value="Unassembled WGS sequence"/>
</dbReference>
<evidence type="ECO:0000256" key="1">
    <source>
        <dbReference type="ARBA" id="ARBA00022737"/>
    </source>
</evidence>
<gene>
    <name evidence="4" type="ORF">DSM5745_04418</name>
</gene>
<keyword evidence="1" id="KW-0677">Repeat</keyword>
<accession>A0A3D8SCL5</accession>
<dbReference type="STRING" id="1810919.A0A3D8SCL5"/>
<dbReference type="AlphaFoldDB" id="A0A3D8SCL5"/>
<dbReference type="InterPro" id="IPR036770">
    <property type="entry name" value="Ankyrin_rpt-contain_sf"/>
</dbReference>